<feature type="region of interest" description="Disordered" evidence="1">
    <location>
        <begin position="138"/>
        <end position="159"/>
    </location>
</feature>
<evidence type="ECO:0000313" key="2">
    <source>
        <dbReference type="EMBL" id="MQL72809.1"/>
    </source>
</evidence>
<gene>
    <name evidence="2" type="ORF">Taro_005168</name>
</gene>
<dbReference type="AlphaFoldDB" id="A0A843TX11"/>
<evidence type="ECO:0000256" key="1">
    <source>
        <dbReference type="SAM" id="MobiDB-lite"/>
    </source>
</evidence>
<proteinExistence type="predicted"/>
<organism evidence="2 3">
    <name type="scientific">Colocasia esculenta</name>
    <name type="common">Wild taro</name>
    <name type="synonym">Arum esculentum</name>
    <dbReference type="NCBI Taxonomy" id="4460"/>
    <lineage>
        <taxon>Eukaryota</taxon>
        <taxon>Viridiplantae</taxon>
        <taxon>Streptophyta</taxon>
        <taxon>Embryophyta</taxon>
        <taxon>Tracheophyta</taxon>
        <taxon>Spermatophyta</taxon>
        <taxon>Magnoliopsida</taxon>
        <taxon>Liliopsida</taxon>
        <taxon>Araceae</taxon>
        <taxon>Aroideae</taxon>
        <taxon>Colocasieae</taxon>
        <taxon>Colocasia</taxon>
    </lineage>
</organism>
<accession>A0A843TX11</accession>
<dbReference type="EMBL" id="NMUH01000143">
    <property type="protein sequence ID" value="MQL72809.1"/>
    <property type="molecule type" value="Genomic_DNA"/>
</dbReference>
<sequence>MHPGRDPNPESWNPTFTKSLELGLCLAQTGTWRQCLDAKISSVRPAILPSNSLNGQTLPSSSSVQNIFGFTLASAYRLIGFWPKVTLASTSGRRGGVNVQTWTPILTQASSDVDVNLSDLHAQQSCCLLRQGMATHWGMSPNGSKARRGEERKTLEHSVRKPHFRTLKSDPLELDLEIYCNKEEAEAKEKASPSSPRRGDHPGTRRKAILEALLQLLGTAQGAYRLTVVLTGWAAGLLFEELKEVLESCSCLVGKPIDKADPSSAKLPLT</sequence>
<keyword evidence="3" id="KW-1185">Reference proteome</keyword>
<comment type="caution">
    <text evidence="2">The sequence shown here is derived from an EMBL/GenBank/DDBJ whole genome shotgun (WGS) entry which is preliminary data.</text>
</comment>
<dbReference type="Proteomes" id="UP000652761">
    <property type="component" value="Unassembled WGS sequence"/>
</dbReference>
<reference evidence="2" key="1">
    <citation type="submission" date="2017-07" db="EMBL/GenBank/DDBJ databases">
        <title>Taro Niue Genome Assembly and Annotation.</title>
        <authorList>
            <person name="Atibalentja N."/>
            <person name="Keating K."/>
            <person name="Fields C.J."/>
        </authorList>
    </citation>
    <scope>NUCLEOTIDE SEQUENCE</scope>
    <source>
        <strain evidence="2">Niue_2</strain>
        <tissue evidence="2">Leaf</tissue>
    </source>
</reference>
<feature type="compositionally biased region" description="Basic and acidic residues" evidence="1">
    <location>
        <begin position="147"/>
        <end position="159"/>
    </location>
</feature>
<protein>
    <submittedName>
        <fullName evidence="2">Uncharacterized protein</fullName>
    </submittedName>
</protein>
<name>A0A843TX11_COLES</name>
<evidence type="ECO:0000313" key="3">
    <source>
        <dbReference type="Proteomes" id="UP000652761"/>
    </source>
</evidence>